<dbReference type="Proteomes" id="UP001652583">
    <property type="component" value="Chromosome B1"/>
</dbReference>
<keyword evidence="1" id="KW-0396">Initiation factor</keyword>
<organism evidence="3 4">
    <name type="scientific">Acinonyx jubatus</name>
    <name type="common">Cheetah</name>
    <dbReference type="NCBI Taxonomy" id="32536"/>
    <lineage>
        <taxon>Eukaryota</taxon>
        <taxon>Metazoa</taxon>
        <taxon>Chordata</taxon>
        <taxon>Craniata</taxon>
        <taxon>Vertebrata</taxon>
        <taxon>Euteleostomi</taxon>
        <taxon>Mammalia</taxon>
        <taxon>Eutheria</taxon>
        <taxon>Laurasiatheria</taxon>
        <taxon>Carnivora</taxon>
        <taxon>Feliformia</taxon>
        <taxon>Felidae</taxon>
        <taxon>Felinae</taxon>
        <taxon>Acinonyx</taxon>
    </lineage>
</organism>
<feature type="domain" description="SUI1" evidence="2">
    <location>
        <begin position="63"/>
        <end position="113"/>
    </location>
</feature>
<dbReference type="Gene3D" id="3.30.780.10">
    <property type="entry name" value="SUI1-like domain"/>
    <property type="match status" value="1"/>
</dbReference>
<dbReference type="PROSITE" id="PS50296">
    <property type="entry name" value="SUI1"/>
    <property type="match status" value="1"/>
</dbReference>
<evidence type="ECO:0000256" key="1">
    <source>
        <dbReference type="ARBA" id="ARBA00022540"/>
    </source>
</evidence>
<dbReference type="GeneID" id="128314550"/>
<evidence type="ECO:0000313" key="4">
    <source>
        <dbReference type="RefSeq" id="XP_053073364.1"/>
    </source>
</evidence>
<evidence type="ECO:0000259" key="2">
    <source>
        <dbReference type="PROSITE" id="PS50296"/>
    </source>
</evidence>
<accession>A0ABM3PNW3</accession>
<dbReference type="PANTHER" id="PTHR10388">
    <property type="entry name" value="EUKARYOTIC TRANSLATION INITIATION FACTOR SUI1"/>
    <property type="match status" value="1"/>
</dbReference>
<evidence type="ECO:0000313" key="3">
    <source>
        <dbReference type="Proteomes" id="UP001652583"/>
    </source>
</evidence>
<proteinExistence type="predicted"/>
<sequence>MPTFSHHHLPWAVSTKGKGLYLMSAIWNLHSFGPFADASKGDNLFPAKDYIHKHSSENSSRKIQGIADAYDKKKLVKVFKKKFACNSTIIEHPEHGEVIQLQGDQHEDVCQFIEIGLAEDDQLKVHGCKCFWLTEALVRISSQ</sequence>
<name>A0ABM3PNW3_ACIJB</name>
<protein>
    <submittedName>
        <fullName evidence="4">Eukaryotic translation initiation factor 1-like</fullName>
    </submittedName>
</protein>
<keyword evidence="3" id="KW-1185">Reference proteome</keyword>
<reference evidence="4" key="1">
    <citation type="submission" date="2025-08" db="UniProtKB">
        <authorList>
            <consortium name="RefSeq"/>
        </authorList>
    </citation>
    <scope>IDENTIFICATION</scope>
    <source>
        <tissue evidence="4">Blood</tissue>
    </source>
</reference>
<dbReference type="RefSeq" id="XP_053073364.1">
    <property type="nucleotide sequence ID" value="XM_053217389.1"/>
</dbReference>
<dbReference type="Pfam" id="PF01253">
    <property type="entry name" value="SUI1"/>
    <property type="match status" value="1"/>
</dbReference>
<keyword evidence="1" id="KW-0648">Protein biosynthesis</keyword>
<dbReference type="InterPro" id="IPR001950">
    <property type="entry name" value="SUI1"/>
</dbReference>
<dbReference type="SUPFAM" id="SSF55159">
    <property type="entry name" value="eIF1-like"/>
    <property type="match status" value="1"/>
</dbReference>
<dbReference type="InterPro" id="IPR036877">
    <property type="entry name" value="SUI1_dom_sf"/>
</dbReference>
<gene>
    <name evidence="4" type="primary">LOC128314550</name>
</gene>